<dbReference type="InterPro" id="IPR011008">
    <property type="entry name" value="Dimeric_a/b-barrel"/>
</dbReference>
<feature type="domain" description="Dyp-type peroxidase N-terminal" evidence="8">
    <location>
        <begin position="26"/>
        <end position="173"/>
    </location>
</feature>
<dbReference type="InterPro" id="IPR006314">
    <property type="entry name" value="Dyp_peroxidase"/>
</dbReference>
<evidence type="ECO:0000256" key="2">
    <source>
        <dbReference type="ARBA" id="ARBA00022559"/>
    </source>
</evidence>
<dbReference type="EC" id="1.11.1.-" evidence="10"/>
<keyword evidence="5" id="KW-0732">Signal</keyword>
<evidence type="ECO:0000313" key="10">
    <source>
        <dbReference type="EMBL" id="MBB5372224.1"/>
    </source>
</evidence>
<evidence type="ECO:0000256" key="4">
    <source>
        <dbReference type="ARBA" id="ARBA00022723"/>
    </source>
</evidence>
<comment type="cofactor">
    <cofactor evidence="1">
        <name>heme b</name>
        <dbReference type="ChEBI" id="CHEBI:60344"/>
    </cofactor>
</comment>
<dbReference type="SUPFAM" id="SSF54909">
    <property type="entry name" value="Dimeric alpha+beta barrel"/>
    <property type="match status" value="1"/>
</dbReference>
<dbReference type="PROSITE" id="PS51404">
    <property type="entry name" value="DYP_PEROXIDASE"/>
    <property type="match status" value="1"/>
</dbReference>
<evidence type="ECO:0000259" key="8">
    <source>
        <dbReference type="Pfam" id="PF04261"/>
    </source>
</evidence>
<evidence type="ECO:0000313" key="11">
    <source>
        <dbReference type="Proteomes" id="UP000553706"/>
    </source>
</evidence>
<name>A0A840V9N5_9PROT</name>
<dbReference type="InterPro" id="IPR048327">
    <property type="entry name" value="Dyp_perox_N"/>
</dbReference>
<dbReference type="Pfam" id="PF20628">
    <property type="entry name" value="Dyp_perox_C"/>
    <property type="match status" value="1"/>
</dbReference>
<dbReference type="GO" id="GO:0020037">
    <property type="term" value="F:heme binding"/>
    <property type="evidence" value="ECO:0007669"/>
    <property type="project" value="InterPro"/>
</dbReference>
<dbReference type="Proteomes" id="UP000553706">
    <property type="component" value="Unassembled WGS sequence"/>
</dbReference>
<comment type="caution">
    <text evidence="10">The sequence shown here is derived from an EMBL/GenBank/DDBJ whole genome shotgun (WGS) entry which is preliminary data.</text>
</comment>
<evidence type="ECO:0000256" key="5">
    <source>
        <dbReference type="ARBA" id="ARBA00022729"/>
    </source>
</evidence>
<dbReference type="PANTHER" id="PTHR30521:SF4">
    <property type="entry name" value="DEFERROCHELATASE"/>
    <property type="match status" value="1"/>
</dbReference>
<evidence type="ECO:0000256" key="1">
    <source>
        <dbReference type="ARBA" id="ARBA00001970"/>
    </source>
</evidence>
<gene>
    <name evidence="10" type="ORF">HNP71_000448</name>
</gene>
<dbReference type="EMBL" id="JACHFJ010000001">
    <property type="protein sequence ID" value="MBB5372224.1"/>
    <property type="molecule type" value="Genomic_DNA"/>
</dbReference>
<dbReference type="PANTHER" id="PTHR30521">
    <property type="entry name" value="DEFERROCHELATASE/PEROXIDASE"/>
    <property type="match status" value="1"/>
</dbReference>
<evidence type="ECO:0000256" key="3">
    <source>
        <dbReference type="ARBA" id="ARBA00022617"/>
    </source>
</evidence>
<keyword evidence="7" id="KW-0408">Iron</keyword>
<dbReference type="GO" id="GO:0046872">
    <property type="term" value="F:metal ion binding"/>
    <property type="evidence" value="ECO:0007669"/>
    <property type="project" value="UniProtKB-KW"/>
</dbReference>
<keyword evidence="11" id="KW-1185">Reference proteome</keyword>
<feature type="domain" description="Dyp-type peroxidase C-terminal" evidence="9">
    <location>
        <begin position="182"/>
        <end position="369"/>
    </location>
</feature>
<organism evidence="10 11">
    <name type="scientific">Acidocella aromatica</name>
    <dbReference type="NCBI Taxonomy" id="1303579"/>
    <lineage>
        <taxon>Bacteria</taxon>
        <taxon>Pseudomonadati</taxon>
        <taxon>Pseudomonadota</taxon>
        <taxon>Alphaproteobacteria</taxon>
        <taxon>Acetobacterales</taxon>
        <taxon>Acidocellaceae</taxon>
        <taxon>Acidocella</taxon>
    </lineage>
</organism>
<accession>A0A840V9N5</accession>
<evidence type="ECO:0000259" key="9">
    <source>
        <dbReference type="Pfam" id="PF20628"/>
    </source>
</evidence>
<sequence>MAGGLATAAIAAPVAAQTVPFHGAHQAGITTPMQDQLYFASFDLVATKREDVVALLKSWTDASARLTAGQPVQAGDSGEADGLPPSGLTLTFGFGPELFVQNGQDRYGLAAKRPAALVDLPRYPGDQLVPGISGGALCVQACANDAQVAFHAVRQLARLGYGAVQLKWVQSGFATARQSPGTPRNLMGFKDGTMNPAGAAMDKAVWVTQPGWMQGGSYMVARRIRIALEHWDRMQVAFQEKTFGREKASGAPLGGRHEFDTPDFNATDANGDYVIPETAHARLAAAANNDGAQILRRSYSYNDGANFTAERWPPWHQGIEYDAGLFFQAYQQDPRTGFMPIFDKLSKMDALNQFTTHVSSAVFACPPGVRPGGYIGRELFEAA</sequence>
<dbReference type="GO" id="GO:0005829">
    <property type="term" value="C:cytosol"/>
    <property type="evidence" value="ECO:0007669"/>
    <property type="project" value="TreeGrafter"/>
</dbReference>
<keyword evidence="6 10" id="KW-0560">Oxidoreductase</keyword>
<dbReference type="AlphaFoldDB" id="A0A840V9N5"/>
<evidence type="ECO:0000256" key="7">
    <source>
        <dbReference type="ARBA" id="ARBA00023004"/>
    </source>
</evidence>
<proteinExistence type="predicted"/>
<evidence type="ECO:0000256" key="6">
    <source>
        <dbReference type="ARBA" id="ARBA00023002"/>
    </source>
</evidence>
<keyword evidence="3" id="KW-0349">Heme</keyword>
<dbReference type="GO" id="GO:0004601">
    <property type="term" value="F:peroxidase activity"/>
    <property type="evidence" value="ECO:0007669"/>
    <property type="project" value="UniProtKB-KW"/>
</dbReference>
<dbReference type="NCBIfam" id="TIGR01413">
    <property type="entry name" value="Dyp_perox_fam"/>
    <property type="match status" value="1"/>
</dbReference>
<keyword evidence="2 10" id="KW-0575">Peroxidase</keyword>
<dbReference type="RefSeq" id="WP_343062180.1">
    <property type="nucleotide sequence ID" value="NZ_JACHFJ010000001.1"/>
</dbReference>
<keyword evidence="4" id="KW-0479">Metal-binding</keyword>
<reference evidence="10 11" key="1">
    <citation type="submission" date="2020-08" db="EMBL/GenBank/DDBJ databases">
        <title>Genomic Encyclopedia of Type Strains, Phase IV (KMG-IV): sequencing the most valuable type-strain genomes for metagenomic binning, comparative biology and taxonomic classification.</title>
        <authorList>
            <person name="Goeker M."/>
        </authorList>
    </citation>
    <scope>NUCLEOTIDE SEQUENCE [LARGE SCALE GENOMIC DNA]</scope>
    <source>
        <strain evidence="10 11">DSM 27026</strain>
    </source>
</reference>
<dbReference type="Pfam" id="PF04261">
    <property type="entry name" value="Dyp_perox_N"/>
    <property type="match status" value="1"/>
</dbReference>
<protein>
    <submittedName>
        <fullName evidence="10">Deferrochelatase/peroxidase EfeB</fullName>
        <ecNumber evidence="10">1.11.1.-</ecNumber>
    </submittedName>
</protein>
<dbReference type="InterPro" id="IPR048328">
    <property type="entry name" value="Dyp_perox_C"/>
</dbReference>